<dbReference type="PANTHER" id="PTHR33408:SF2">
    <property type="entry name" value="TRANSPOSASE DDE DOMAIN-CONTAINING PROTEIN"/>
    <property type="match status" value="1"/>
</dbReference>
<evidence type="ECO:0000313" key="4">
    <source>
        <dbReference type="EMBL" id="RML41874.1"/>
    </source>
</evidence>
<protein>
    <submittedName>
        <fullName evidence="4">Transposase, IS4 family</fullName>
    </submittedName>
</protein>
<dbReference type="Proteomes" id="UP000280292">
    <property type="component" value="Unassembled WGS sequence"/>
</dbReference>
<feature type="domain" description="Transposase InsH N-terminal" evidence="3">
    <location>
        <begin position="30"/>
        <end position="123"/>
    </location>
</feature>
<dbReference type="InterPro" id="IPR008490">
    <property type="entry name" value="Transposase_InsH_N"/>
</dbReference>
<dbReference type="PANTHER" id="PTHR33408">
    <property type="entry name" value="TRANSPOSASE"/>
    <property type="match status" value="1"/>
</dbReference>
<dbReference type="Pfam" id="PF05598">
    <property type="entry name" value="DUF772"/>
    <property type="match status" value="1"/>
</dbReference>
<gene>
    <name evidence="4" type="ORF">ALQ95_01673</name>
</gene>
<proteinExistence type="predicted"/>
<dbReference type="InterPro" id="IPR002559">
    <property type="entry name" value="Transposase_11"/>
</dbReference>
<dbReference type="EMBL" id="RBNR01000240">
    <property type="protein sequence ID" value="RML41874.1"/>
    <property type="molecule type" value="Genomic_DNA"/>
</dbReference>
<dbReference type="InterPro" id="IPR047629">
    <property type="entry name" value="IS1182_transpos"/>
</dbReference>
<feature type="domain" description="Transposase IS4-like" evidence="2">
    <location>
        <begin position="254"/>
        <end position="469"/>
    </location>
</feature>
<dbReference type="GO" id="GO:0006313">
    <property type="term" value="P:DNA transposition"/>
    <property type="evidence" value="ECO:0007669"/>
    <property type="project" value="InterPro"/>
</dbReference>
<dbReference type="Pfam" id="PF01609">
    <property type="entry name" value="DDE_Tnp_1"/>
    <property type="match status" value="1"/>
</dbReference>
<keyword evidence="1" id="KW-0175">Coiled coil</keyword>
<evidence type="ECO:0000259" key="2">
    <source>
        <dbReference type="Pfam" id="PF01609"/>
    </source>
</evidence>
<comment type="caution">
    <text evidence="4">The sequence shown here is derived from an EMBL/GenBank/DDBJ whole genome shotgun (WGS) entry which is preliminary data.</text>
</comment>
<accession>A0A3M2VRJ4</accession>
<organism evidence="4 5">
    <name type="scientific">Pseudomonas syringae pv. ribicola</name>
    <dbReference type="NCBI Taxonomy" id="55398"/>
    <lineage>
        <taxon>Bacteria</taxon>
        <taxon>Pseudomonadati</taxon>
        <taxon>Pseudomonadota</taxon>
        <taxon>Gammaproteobacteria</taxon>
        <taxon>Pseudomonadales</taxon>
        <taxon>Pseudomonadaceae</taxon>
        <taxon>Pseudomonas</taxon>
    </lineage>
</organism>
<name>A0A3M2VRJ4_PSESI</name>
<dbReference type="GO" id="GO:0003677">
    <property type="term" value="F:DNA binding"/>
    <property type="evidence" value="ECO:0007669"/>
    <property type="project" value="InterPro"/>
</dbReference>
<dbReference type="AlphaFoldDB" id="A0A3M2VRJ4"/>
<dbReference type="GO" id="GO:0004803">
    <property type="term" value="F:transposase activity"/>
    <property type="evidence" value="ECO:0007669"/>
    <property type="project" value="InterPro"/>
</dbReference>
<evidence type="ECO:0000259" key="3">
    <source>
        <dbReference type="Pfam" id="PF05598"/>
    </source>
</evidence>
<sequence>MLRIERYRAFFVMAYIQGESRSQTSLFPVSLEELIPEDHLVRVIDLYVAKLDLVQLGFDKAIPKSTGRPAYDPADQLKLYLYGYFQRIRSSRRLEAECQRNIEVMWLINRLKPDFKTIADFRKNNKPAFIATCRAFVRFCRTAGLIAGELVAIDGSKFQAVASSRRHVNLKQLKRQEEKLDKRIAQYLAELDEADKAETTDSIDRSAIKAALAQLEARQQDNQSCQALMRSMGIEQFNTHESDARMMRTAKGPRVAYNVQTVVDAEHCLILHHEVTQDGDDRKQLEPMAKAAKAELQQDDLTVTADAGYSNGKQFQACEDASITAYVPPNRSKNPGSQEEQLFERKDFIYEAGHDRFQCPAGKWLTLKQHNKGDRIYQAEVDDCANCALKTQCTRAQRRYVSRHAHEEAFERMEQRMQAHPEMMANRRSIVEHPFGNLKQWLFGNGRFLLRQLEGTKAEMALAVNAYNLKRAIKVLGVRHLMALMG</sequence>
<reference evidence="4 5" key="1">
    <citation type="submission" date="2018-08" db="EMBL/GenBank/DDBJ databases">
        <title>Recombination of ecologically and evolutionarily significant loci maintains genetic cohesion in the Pseudomonas syringae species complex.</title>
        <authorList>
            <person name="Dillon M."/>
            <person name="Thakur S."/>
            <person name="Almeida R.N.D."/>
            <person name="Weir B.S."/>
            <person name="Guttman D.S."/>
        </authorList>
    </citation>
    <scope>NUCLEOTIDE SEQUENCE [LARGE SCALE GENOMIC DNA]</scope>
    <source>
        <strain evidence="4 5">ICMP 3883</strain>
    </source>
</reference>
<feature type="coiled-coil region" evidence="1">
    <location>
        <begin position="170"/>
        <end position="197"/>
    </location>
</feature>
<evidence type="ECO:0000256" key="1">
    <source>
        <dbReference type="SAM" id="Coils"/>
    </source>
</evidence>
<dbReference type="NCBIfam" id="NF033551">
    <property type="entry name" value="transpos_IS1182"/>
    <property type="match status" value="1"/>
</dbReference>
<evidence type="ECO:0000313" key="5">
    <source>
        <dbReference type="Proteomes" id="UP000280292"/>
    </source>
</evidence>